<evidence type="ECO:0000313" key="3">
    <source>
        <dbReference type="EMBL" id="KAF6231654.1"/>
    </source>
</evidence>
<reference evidence="3 4" key="1">
    <citation type="journal article" date="2020" name="Genomics">
        <title>Complete, high-quality genomes from long-read metagenomic sequencing of two wolf lichen thalli reveals enigmatic genome architecture.</title>
        <authorList>
            <person name="McKenzie S.K."/>
            <person name="Walston R.F."/>
            <person name="Allen J.L."/>
        </authorList>
    </citation>
    <scope>NUCLEOTIDE SEQUENCE [LARGE SCALE GENOMIC DNA]</scope>
    <source>
        <strain evidence="3">WasteWater2</strain>
    </source>
</reference>
<comment type="caution">
    <text evidence="3">The sequence shown here is derived from an EMBL/GenBank/DDBJ whole genome shotgun (WGS) entry which is preliminary data.</text>
</comment>
<dbReference type="GeneID" id="59291833"/>
<dbReference type="EMBL" id="JACCJC010000055">
    <property type="protein sequence ID" value="KAF6231654.1"/>
    <property type="molecule type" value="Genomic_DNA"/>
</dbReference>
<feature type="compositionally biased region" description="Basic and acidic residues" evidence="1">
    <location>
        <begin position="69"/>
        <end position="86"/>
    </location>
</feature>
<evidence type="ECO:0000313" key="4">
    <source>
        <dbReference type="Proteomes" id="UP000578531"/>
    </source>
</evidence>
<evidence type="ECO:0000256" key="1">
    <source>
        <dbReference type="SAM" id="MobiDB-lite"/>
    </source>
</evidence>
<dbReference type="RefSeq" id="XP_037161086.1">
    <property type="nucleotide sequence ID" value="XM_037312072.1"/>
</dbReference>
<keyword evidence="2" id="KW-0812">Transmembrane</keyword>
<feature type="compositionally biased region" description="Polar residues" evidence="1">
    <location>
        <begin position="53"/>
        <end position="63"/>
    </location>
</feature>
<feature type="compositionally biased region" description="Polar residues" evidence="1">
    <location>
        <begin position="90"/>
        <end position="126"/>
    </location>
</feature>
<keyword evidence="2" id="KW-0472">Membrane</keyword>
<sequence length="126" mass="13548">MSQNPTDIRPDEEALAALLIIVALSFGSLFAVAKTAGKRFVGSVSKKDACGSQVEQGHEQTGGQRRVGNNRDDTNSDQDHQSRIEDDSFASRTYILQETTPDNKNTRSQPIQAKTPSSAPVTGSKA</sequence>
<protein>
    <submittedName>
        <fullName evidence="3">Uncharacterized protein</fullName>
    </submittedName>
</protein>
<dbReference type="OrthoDB" id="10345211at2759"/>
<name>A0A8H6FN91_9LECA</name>
<gene>
    <name evidence="3" type="ORF">HO173_010186</name>
</gene>
<feature type="region of interest" description="Disordered" evidence="1">
    <location>
        <begin position="44"/>
        <end position="126"/>
    </location>
</feature>
<proteinExistence type="predicted"/>
<evidence type="ECO:0000256" key="2">
    <source>
        <dbReference type="SAM" id="Phobius"/>
    </source>
</evidence>
<accession>A0A8H6FN91</accession>
<feature type="transmembrane region" description="Helical" evidence="2">
    <location>
        <begin position="14"/>
        <end position="33"/>
    </location>
</feature>
<dbReference type="Proteomes" id="UP000578531">
    <property type="component" value="Unassembled WGS sequence"/>
</dbReference>
<keyword evidence="4" id="KW-1185">Reference proteome</keyword>
<organism evidence="3 4">
    <name type="scientific">Letharia columbiana</name>
    <dbReference type="NCBI Taxonomy" id="112416"/>
    <lineage>
        <taxon>Eukaryota</taxon>
        <taxon>Fungi</taxon>
        <taxon>Dikarya</taxon>
        <taxon>Ascomycota</taxon>
        <taxon>Pezizomycotina</taxon>
        <taxon>Lecanoromycetes</taxon>
        <taxon>OSLEUM clade</taxon>
        <taxon>Lecanoromycetidae</taxon>
        <taxon>Lecanorales</taxon>
        <taxon>Lecanorineae</taxon>
        <taxon>Parmeliaceae</taxon>
        <taxon>Letharia</taxon>
    </lineage>
</organism>
<dbReference type="AlphaFoldDB" id="A0A8H6FN91"/>
<keyword evidence="2" id="KW-1133">Transmembrane helix</keyword>